<reference evidence="1" key="1">
    <citation type="journal article" date="2020" name="Stud. Mycol.">
        <title>101 Dothideomycetes genomes: a test case for predicting lifestyles and emergence of pathogens.</title>
        <authorList>
            <person name="Haridas S."/>
            <person name="Albert R."/>
            <person name="Binder M."/>
            <person name="Bloem J."/>
            <person name="Labutti K."/>
            <person name="Salamov A."/>
            <person name="Andreopoulos B."/>
            <person name="Baker S."/>
            <person name="Barry K."/>
            <person name="Bills G."/>
            <person name="Bluhm B."/>
            <person name="Cannon C."/>
            <person name="Castanera R."/>
            <person name="Culley D."/>
            <person name="Daum C."/>
            <person name="Ezra D."/>
            <person name="Gonzalez J."/>
            <person name="Henrissat B."/>
            <person name="Kuo A."/>
            <person name="Liang C."/>
            <person name="Lipzen A."/>
            <person name="Lutzoni F."/>
            <person name="Magnuson J."/>
            <person name="Mondo S."/>
            <person name="Nolan M."/>
            <person name="Ohm R."/>
            <person name="Pangilinan J."/>
            <person name="Park H.-J."/>
            <person name="Ramirez L."/>
            <person name="Alfaro M."/>
            <person name="Sun H."/>
            <person name="Tritt A."/>
            <person name="Yoshinaga Y."/>
            <person name="Zwiers L.-H."/>
            <person name="Turgeon B."/>
            <person name="Goodwin S."/>
            <person name="Spatafora J."/>
            <person name="Crous P."/>
            <person name="Grigoriev I."/>
        </authorList>
    </citation>
    <scope>NUCLEOTIDE SEQUENCE</scope>
    <source>
        <strain evidence="1">CBS 525.71</strain>
    </source>
</reference>
<dbReference type="Proteomes" id="UP000799754">
    <property type="component" value="Unassembled WGS sequence"/>
</dbReference>
<proteinExistence type="predicted"/>
<comment type="caution">
    <text evidence="1">The sequence shown here is derived from an EMBL/GenBank/DDBJ whole genome shotgun (WGS) entry which is preliminary data.</text>
</comment>
<sequence>MLPSLAYSFKAFYLKIFRVMKNSAANVSTVEKAKLKWEPLNRKYQAKIEGLTNLISEVTDTIYVEAYNTMLANPKAKWQYKQSVEPKLKFQRKKLGEMFLQSDNHFVEQVINHFQSEVDKAMRHTLDRHFSGIEKLLNGLNTAIRAQGPITYRIPTLQERIDRLRALLPARVSQEENNEGIQIDSIDVKEEEDNFASIHEKMSKRKKSEPTAGVKQEPL</sequence>
<gene>
    <name evidence="1" type="ORF">BU25DRAFT_460877</name>
</gene>
<name>A0ACB6RU80_9PLEO</name>
<keyword evidence="2" id="KW-1185">Reference proteome</keyword>
<accession>A0ACB6RU80</accession>
<dbReference type="EMBL" id="MU006729">
    <property type="protein sequence ID" value="KAF2624704.1"/>
    <property type="molecule type" value="Genomic_DNA"/>
</dbReference>
<evidence type="ECO:0000313" key="2">
    <source>
        <dbReference type="Proteomes" id="UP000799754"/>
    </source>
</evidence>
<evidence type="ECO:0000313" key="1">
    <source>
        <dbReference type="EMBL" id="KAF2624704.1"/>
    </source>
</evidence>
<organism evidence="1 2">
    <name type="scientific">Macroventuria anomochaeta</name>
    <dbReference type="NCBI Taxonomy" id="301207"/>
    <lineage>
        <taxon>Eukaryota</taxon>
        <taxon>Fungi</taxon>
        <taxon>Dikarya</taxon>
        <taxon>Ascomycota</taxon>
        <taxon>Pezizomycotina</taxon>
        <taxon>Dothideomycetes</taxon>
        <taxon>Pleosporomycetidae</taxon>
        <taxon>Pleosporales</taxon>
        <taxon>Pleosporineae</taxon>
        <taxon>Didymellaceae</taxon>
        <taxon>Macroventuria</taxon>
    </lineage>
</organism>
<protein>
    <submittedName>
        <fullName evidence="1">Uncharacterized protein</fullName>
    </submittedName>
</protein>